<keyword evidence="6" id="KW-0645">Protease</keyword>
<feature type="domain" description="Peptidase C39" evidence="15">
    <location>
        <begin position="1"/>
        <end position="108"/>
    </location>
</feature>
<dbReference type="PROSITE" id="PS50990">
    <property type="entry name" value="PEPTIDASE_C39"/>
    <property type="match status" value="1"/>
</dbReference>
<keyword evidence="4 12" id="KW-0812">Transmembrane</keyword>
<dbReference type="Gene3D" id="3.90.70.10">
    <property type="entry name" value="Cysteine proteinases"/>
    <property type="match status" value="1"/>
</dbReference>
<dbReference type="Pfam" id="PF00005">
    <property type="entry name" value="ABC_tran"/>
    <property type="match status" value="1"/>
</dbReference>
<feature type="domain" description="ABC transmembrane type-1" evidence="14">
    <location>
        <begin position="140"/>
        <end position="419"/>
    </location>
</feature>
<feature type="transmembrane region" description="Helical" evidence="12">
    <location>
        <begin position="139"/>
        <end position="157"/>
    </location>
</feature>
<dbReference type="InterPro" id="IPR039421">
    <property type="entry name" value="Type_1_exporter"/>
</dbReference>
<feature type="transmembrane region" description="Helical" evidence="12">
    <location>
        <begin position="363"/>
        <end position="382"/>
    </location>
</feature>
<dbReference type="SUPFAM" id="SSF90123">
    <property type="entry name" value="ABC transporter transmembrane region"/>
    <property type="match status" value="1"/>
</dbReference>
<evidence type="ECO:0000256" key="7">
    <source>
        <dbReference type="ARBA" id="ARBA00022840"/>
    </source>
</evidence>
<dbReference type="InterPro" id="IPR027417">
    <property type="entry name" value="P-loop_NTPase"/>
</dbReference>
<evidence type="ECO:0000259" key="13">
    <source>
        <dbReference type="PROSITE" id="PS50893"/>
    </source>
</evidence>
<accession>A0A133S656</accession>
<comment type="caution">
    <text evidence="16">The sequence shown here is derived from an EMBL/GenBank/DDBJ whole genome shotgun (WGS) entry which is preliminary data.</text>
</comment>
<dbReference type="FunFam" id="3.40.50.300:FF:000854">
    <property type="entry name" value="Multidrug ABC transporter ATP-binding protein"/>
    <property type="match status" value="1"/>
</dbReference>
<dbReference type="PROSITE" id="PS00211">
    <property type="entry name" value="ABC_TRANSPORTER_1"/>
    <property type="match status" value="1"/>
</dbReference>
<dbReference type="GO" id="GO:0015031">
    <property type="term" value="P:protein transport"/>
    <property type="evidence" value="ECO:0007669"/>
    <property type="project" value="UniProtKB-KW"/>
</dbReference>
<dbReference type="InterPro" id="IPR011527">
    <property type="entry name" value="ABC1_TM_dom"/>
</dbReference>
<dbReference type="GO" id="GO:0005524">
    <property type="term" value="F:ATP binding"/>
    <property type="evidence" value="ECO:0007669"/>
    <property type="project" value="UniProtKB-KW"/>
</dbReference>
<evidence type="ECO:0000256" key="9">
    <source>
        <dbReference type="ARBA" id="ARBA00022989"/>
    </source>
</evidence>
<dbReference type="PANTHER" id="PTHR24221:SF654">
    <property type="entry name" value="ATP-BINDING CASSETTE SUB-FAMILY B MEMBER 6"/>
    <property type="match status" value="1"/>
</dbReference>
<dbReference type="InterPro" id="IPR005074">
    <property type="entry name" value="Peptidase_C39"/>
</dbReference>
<feature type="transmembrane region" description="Helical" evidence="12">
    <location>
        <begin position="177"/>
        <end position="194"/>
    </location>
</feature>
<reference evidence="16 17" key="1">
    <citation type="submission" date="2016-01" db="EMBL/GenBank/DDBJ databases">
        <authorList>
            <person name="Oliw E.H."/>
        </authorList>
    </citation>
    <scope>NUCLEOTIDE SEQUENCE [LARGE SCALE GENOMIC DNA]</scope>
    <source>
        <strain evidence="16 17">CMW7756B</strain>
    </source>
</reference>
<dbReference type="PATRIC" id="fig|39777.7.peg.492"/>
<keyword evidence="8" id="KW-0653">Protein transport</keyword>
<dbReference type="InterPro" id="IPR017871">
    <property type="entry name" value="ABC_transporter-like_CS"/>
</dbReference>
<dbReference type="SUPFAM" id="SSF52540">
    <property type="entry name" value="P-loop containing nucleoside triphosphate hydrolases"/>
    <property type="match status" value="1"/>
</dbReference>
<dbReference type="Pfam" id="PF03412">
    <property type="entry name" value="Peptidase_C39"/>
    <property type="match status" value="1"/>
</dbReference>
<keyword evidence="9 12" id="KW-1133">Transmembrane helix</keyword>
<dbReference type="InterPro" id="IPR036640">
    <property type="entry name" value="ABC1_TM_sf"/>
</dbReference>
<dbReference type="GO" id="GO:0006508">
    <property type="term" value="P:proteolysis"/>
    <property type="evidence" value="ECO:0007669"/>
    <property type="project" value="InterPro"/>
</dbReference>
<keyword evidence="7 16" id="KW-0067">ATP-binding</keyword>
<keyword evidence="6" id="KW-0378">Hydrolase</keyword>
<feature type="transmembrane region" description="Helical" evidence="12">
    <location>
        <begin position="388"/>
        <end position="404"/>
    </location>
</feature>
<keyword evidence="11" id="KW-0080">Bacteriocin transport</keyword>
<evidence type="ECO:0000259" key="15">
    <source>
        <dbReference type="PROSITE" id="PS50990"/>
    </source>
</evidence>
<proteinExistence type="predicted"/>
<dbReference type="AlphaFoldDB" id="A0A133S656"/>
<dbReference type="PROSITE" id="PS50929">
    <property type="entry name" value="ABC_TM1F"/>
    <property type="match status" value="1"/>
</dbReference>
<dbReference type="GO" id="GO:0140359">
    <property type="term" value="F:ABC-type transporter activity"/>
    <property type="evidence" value="ECO:0007669"/>
    <property type="project" value="InterPro"/>
</dbReference>
<name>A0A133S656_9FIRM</name>
<keyword evidence="10 12" id="KW-0472">Membrane</keyword>
<keyword evidence="5" id="KW-0547">Nucleotide-binding</keyword>
<protein>
    <submittedName>
        <fullName evidence="16">ABC transporter, ATP-binding protein</fullName>
    </submittedName>
</protein>
<keyword evidence="2" id="KW-0813">Transport</keyword>
<dbReference type="Pfam" id="PF00664">
    <property type="entry name" value="ABC_membrane"/>
    <property type="match status" value="1"/>
</dbReference>
<dbReference type="Proteomes" id="UP000070226">
    <property type="component" value="Unassembled WGS sequence"/>
</dbReference>
<dbReference type="Gene3D" id="3.40.50.300">
    <property type="entry name" value="P-loop containing nucleotide triphosphate hydrolases"/>
    <property type="match status" value="1"/>
</dbReference>
<dbReference type="PROSITE" id="PS50893">
    <property type="entry name" value="ABC_TRANSPORTER_2"/>
    <property type="match status" value="1"/>
</dbReference>
<feature type="transmembrane region" description="Helical" evidence="12">
    <location>
        <begin position="252"/>
        <end position="271"/>
    </location>
</feature>
<keyword evidence="3" id="KW-1003">Cell membrane</keyword>
<evidence type="ECO:0000256" key="10">
    <source>
        <dbReference type="ARBA" id="ARBA00023136"/>
    </source>
</evidence>
<evidence type="ECO:0000256" key="1">
    <source>
        <dbReference type="ARBA" id="ARBA00004651"/>
    </source>
</evidence>
<evidence type="ECO:0000259" key="14">
    <source>
        <dbReference type="PROSITE" id="PS50929"/>
    </source>
</evidence>
<evidence type="ECO:0000256" key="6">
    <source>
        <dbReference type="ARBA" id="ARBA00022807"/>
    </source>
</evidence>
<evidence type="ECO:0000256" key="8">
    <source>
        <dbReference type="ARBA" id="ARBA00022927"/>
    </source>
</evidence>
<evidence type="ECO:0000256" key="2">
    <source>
        <dbReference type="ARBA" id="ARBA00022448"/>
    </source>
</evidence>
<evidence type="ECO:0000256" key="3">
    <source>
        <dbReference type="ARBA" id="ARBA00022475"/>
    </source>
</evidence>
<dbReference type="GO" id="GO:0043213">
    <property type="term" value="P:bacteriocin transport"/>
    <property type="evidence" value="ECO:0007669"/>
    <property type="project" value="UniProtKB-KW"/>
</dbReference>
<evidence type="ECO:0000313" key="17">
    <source>
        <dbReference type="Proteomes" id="UP000070226"/>
    </source>
</evidence>
<dbReference type="Gene3D" id="1.20.1560.10">
    <property type="entry name" value="ABC transporter type 1, transmembrane domain"/>
    <property type="match status" value="1"/>
</dbReference>
<dbReference type="EMBL" id="LRQT01000010">
    <property type="protein sequence ID" value="KXA65176.1"/>
    <property type="molecule type" value="Genomic_DNA"/>
</dbReference>
<dbReference type="InterPro" id="IPR003593">
    <property type="entry name" value="AAA+_ATPase"/>
</dbReference>
<feature type="domain" description="ABC transporter" evidence="13">
    <location>
        <begin position="451"/>
        <end position="681"/>
    </location>
</feature>
<comment type="subcellular location">
    <subcellularLocation>
        <location evidence="1">Cell membrane</location>
        <topology evidence="1">Multi-pass membrane protein</topology>
    </subcellularLocation>
</comment>
<sequence>MVLNYFGCNFHPRNIHGYEDVGRDGISLQKAGEILKSYNLNIDFYEASSNRLKDIFQNPLILYWENNHFVVLYKITKKYFYIADPALGKIKLKSEDFQKKYSGFALVSKPNKKFKTIKNDDINEWHIYIDHLKNNKLRFVLLFSISILFSLSVLLVPSFISSLTHDYEVTKNIDNNYLLSLIVIIPLFILLYLVRMNFMLSAVKNLDTDNYRKIIKKLFRVPFKFYLTRSSSTILFRLGLLRSNREMLFETIFKGILDGLVAIILLIAISINHFSSSIIMILLSLIVGVILFLLRKNIILKNKLELNEYTKMQSLEYETFSSIFSIKANSQEKYMENLLEEKNKESIQAYYNRNKTSNVYSTITYFINTFGSILVLLLSIILIPNSQINVGILIFIFTLSGLYFQNFSSIFDTFNTLGTLKNNMIKINDIIEQKSESFYNGDIKINNIETIEFNNVFFRYPGQKEYTLTNLNFKISNKEKVGFAGATGSGKSTILGLILGIYKPSQGEILINNINLKKIDLEQYKKHIGFVPQEPFVYNKSIKDNILMNRDLDYEQVEKALVTSHLVQDIINMPLGLETVISEGGTNISGGQKQRVIIARSVVHNPDMLLFDEATSSLDNHTENIISENIQMMSQTQIIVAHRLKTIQNCDKIIFLSNGKINDIGDYNYLITHNKKFKTFSN</sequence>
<dbReference type="GO" id="GO:0016887">
    <property type="term" value="F:ATP hydrolysis activity"/>
    <property type="evidence" value="ECO:0007669"/>
    <property type="project" value="InterPro"/>
</dbReference>
<evidence type="ECO:0000256" key="11">
    <source>
        <dbReference type="ARBA" id="ARBA00043264"/>
    </source>
</evidence>
<evidence type="ECO:0000256" key="12">
    <source>
        <dbReference type="SAM" id="Phobius"/>
    </source>
</evidence>
<dbReference type="PANTHER" id="PTHR24221">
    <property type="entry name" value="ATP-BINDING CASSETTE SUB-FAMILY B"/>
    <property type="match status" value="1"/>
</dbReference>
<dbReference type="GO" id="GO:0005886">
    <property type="term" value="C:plasma membrane"/>
    <property type="evidence" value="ECO:0007669"/>
    <property type="project" value="UniProtKB-SubCell"/>
</dbReference>
<dbReference type="InterPro" id="IPR003439">
    <property type="entry name" value="ABC_transporter-like_ATP-bd"/>
</dbReference>
<keyword evidence="6" id="KW-0788">Thiol protease</keyword>
<dbReference type="GO" id="GO:0008234">
    <property type="term" value="F:cysteine-type peptidase activity"/>
    <property type="evidence" value="ECO:0007669"/>
    <property type="project" value="UniProtKB-KW"/>
</dbReference>
<evidence type="ECO:0000313" key="16">
    <source>
        <dbReference type="EMBL" id="KXA65176.1"/>
    </source>
</evidence>
<evidence type="ECO:0000256" key="5">
    <source>
        <dbReference type="ARBA" id="ARBA00022741"/>
    </source>
</evidence>
<dbReference type="SMART" id="SM00382">
    <property type="entry name" value="AAA"/>
    <property type="match status" value="1"/>
</dbReference>
<gene>
    <name evidence="16" type="ORF">HMPREF3233_00503</name>
</gene>
<feature type="transmembrane region" description="Helical" evidence="12">
    <location>
        <begin position="277"/>
        <end position="294"/>
    </location>
</feature>
<dbReference type="GO" id="GO:0034040">
    <property type="term" value="F:ATPase-coupled lipid transmembrane transporter activity"/>
    <property type="evidence" value="ECO:0007669"/>
    <property type="project" value="TreeGrafter"/>
</dbReference>
<evidence type="ECO:0000256" key="4">
    <source>
        <dbReference type="ARBA" id="ARBA00022692"/>
    </source>
</evidence>
<organism evidence="16">
    <name type="scientific">Veillonella atypica</name>
    <dbReference type="NCBI Taxonomy" id="39777"/>
    <lineage>
        <taxon>Bacteria</taxon>
        <taxon>Bacillati</taxon>
        <taxon>Bacillota</taxon>
        <taxon>Negativicutes</taxon>
        <taxon>Veillonellales</taxon>
        <taxon>Veillonellaceae</taxon>
        <taxon>Veillonella</taxon>
    </lineage>
</organism>